<sequence>MREIFSNREISIIIWLTIFLLLAFTKKGVLKSFGHLIKTFFQQKIIDIVLLMIIYVELIVLGLTLIGFWELPLLKDTILWTVFVGFLLLMKTNKINSDKGYLNSILKDSLKGIIIIEFIANFYNFSLVSELILIPIMTFIGISQVFTQDKPERKPVEKLFNGITSLFGVVVLTYTIYRISQEFGEFTNLLTLKSFLNPIILTLLFIPFLYFVALWSLYENVILTLSRRLKKKKHKRYLKNKIFRQFLFNRKKLEGFHKEMRFEPIMNKKDINWILKTYNEKE</sequence>
<feature type="transmembrane region" description="Helical" evidence="1">
    <location>
        <begin position="45"/>
        <end position="66"/>
    </location>
</feature>
<organism evidence="2 3">
    <name type="scientific">Psychroserpens burtonensis</name>
    <dbReference type="NCBI Taxonomy" id="49278"/>
    <lineage>
        <taxon>Bacteria</taxon>
        <taxon>Pseudomonadati</taxon>
        <taxon>Bacteroidota</taxon>
        <taxon>Flavobacteriia</taxon>
        <taxon>Flavobacteriales</taxon>
        <taxon>Flavobacteriaceae</taxon>
        <taxon>Psychroserpens</taxon>
    </lineage>
</organism>
<dbReference type="AlphaFoldDB" id="A0A5C7BG55"/>
<evidence type="ECO:0000313" key="2">
    <source>
        <dbReference type="EMBL" id="TXE18396.1"/>
    </source>
</evidence>
<dbReference type="Proteomes" id="UP000321938">
    <property type="component" value="Unassembled WGS sequence"/>
</dbReference>
<feature type="transmembrane region" description="Helical" evidence="1">
    <location>
        <begin position="131"/>
        <end position="147"/>
    </location>
</feature>
<feature type="transmembrane region" description="Helical" evidence="1">
    <location>
        <begin position="6"/>
        <end position="24"/>
    </location>
</feature>
<evidence type="ECO:0000256" key="1">
    <source>
        <dbReference type="SAM" id="Phobius"/>
    </source>
</evidence>
<protein>
    <submittedName>
        <fullName evidence="2">Uncharacterized protein</fullName>
    </submittedName>
</protein>
<feature type="transmembrane region" description="Helical" evidence="1">
    <location>
        <begin position="199"/>
        <end position="226"/>
    </location>
</feature>
<keyword evidence="3" id="KW-1185">Reference proteome</keyword>
<keyword evidence="1" id="KW-1133">Transmembrane helix</keyword>
<feature type="transmembrane region" description="Helical" evidence="1">
    <location>
        <begin position="159"/>
        <end position="179"/>
    </location>
</feature>
<keyword evidence="1" id="KW-0812">Transmembrane</keyword>
<accession>A0A5C7BG55</accession>
<comment type="caution">
    <text evidence="2">The sequence shown here is derived from an EMBL/GenBank/DDBJ whole genome shotgun (WGS) entry which is preliminary data.</text>
</comment>
<evidence type="ECO:0000313" key="3">
    <source>
        <dbReference type="Proteomes" id="UP000321938"/>
    </source>
</evidence>
<keyword evidence="1" id="KW-0472">Membrane</keyword>
<dbReference type="OrthoDB" id="1366695at2"/>
<name>A0A5C7BG55_9FLAO</name>
<dbReference type="RefSeq" id="WP_147231454.1">
    <property type="nucleotide sequence ID" value="NZ_VOSB01000008.1"/>
</dbReference>
<proteinExistence type="predicted"/>
<dbReference type="EMBL" id="VOSB01000008">
    <property type="protein sequence ID" value="TXE18396.1"/>
    <property type="molecule type" value="Genomic_DNA"/>
</dbReference>
<gene>
    <name evidence="2" type="ORF">ES692_07045</name>
</gene>
<reference evidence="2 3" key="1">
    <citation type="submission" date="2019-08" db="EMBL/GenBank/DDBJ databases">
        <title>Genome of Psychroserpens burtonensis ACAM 167.</title>
        <authorList>
            <person name="Bowman J.P."/>
        </authorList>
    </citation>
    <scope>NUCLEOTIDE SEQUENCE [LARGE SCALE GENOMIC DNA]</scope>
    <source>
        <strain evidence="2 3">ACAM 167</strain>
    </source>
</reference>